<accession>A0AAV7K228</accession>
<keyword evidence="2" id="KW-1185">Reference proteome</keyword>
<reference evidence="1 2" key="1">
    <citation type="journal article" date="2023" name="BMC Biol.">
        <title>The compact genome of the sponge Oopsacas minuta (Hexactinellida) is lacking key metazoan core genes.</title>
        <authorList>
            <person name="Santini S."/>
            <person name="Schenkelaars Q."/>
            <person name="Jourda C."/>
            <person name="Duchesne M."/>
            <person name="Belahbib H."/>
            <person name="Rocher C."/>
            <person name="Selva M."/>
            <person name="Riesgo A."/>
            <person name="Vervoort M."/>
            <person name="Leys S.P."/>
            <person name="Kodjabachian L."/>
            <person name="Le Bivic A."/>
            <person name="Borchiellini C."/>
            <person name="Claverie J.M."/>
            <person name="Renard E."/>
        </authorList>
    </citation>
    <scope>NUCLEOTIDE SEQUENCE [LARGE SCALE GENOMIC DNA]</scope>
    <source>
        <strain evidence="1">SPO-2</strain>
    </source>
</reference>
<dbReference type="InterPro" id="IPR027417">
    <property type="entry name" value="P-loop_NTPase"/>
</dbReference>
<dbReference type="Pfam" id="PF03215">
    <property type="entry name" value="Rad17"/>
    <property type="match status" value="1"/>
</dbReference>
<protein>
    <submittedName>
        <fullName evidence="1">Cell cycle checkpoint protein RAD17 isoform X2</fullName>
    </submittedName>
</protein>
<organism evidence="1 2">
    <name type="scientific">Oopsacas minuta</name>
    <dbReference type="NCBI Taxonomy" id="111878"/>
    <lineage>
        <taxon>Eukaryota</taxon>
        <taxon>Metazoa</taxon>
        <taxon>Porifera</taxon>
        <taxon>Hexactinellida</taxon>
        <taxon>Hexasterophora</taxon>
        <taxon>Lyssacinosida</taxon>
        <taxon>Leucopsacidae</taxon>
        <taxon>Oopsacas</taxon>
    </lineage>
</organism>
<dbReference type="Proteomes" id="UP001165289">
    <property type="component" value="Unassembled WGS sequence"/>
</dbReference>
<gene>
    <name evidence="1" type="ORF">LOD99_11424</name>
</gene>
<comment type="caution">
    <text evidence="1">The sequence shown here is derived from an EMBL/GenBank/DDBJ whole genome shotgun (WGS) entry which is preliminary data.</text>
</comment>
<sequence length="85" mass="9529">MSSRTCDTRINYLNKFLKYCLSRAAPFILHLSGPPGCGKCTALRVLGNELEMDLIEWNSPTAVLTNTDIDEDDPITYTEGQLKTF</sequence>
<dbReference type="SUPFAM" id="SSF52540">
    <property type="entry name" value="P-loop containing nucleoside triphosphate hydrolases"/>
    <property type="match status" value="1"/>
</dbReference>
<evidence type="ECO:0000313" key="2">
    <source>
        <dbReference type="Proteomes" id="UP001165289"/>
    </source>
</evidence>
<dbReference type="AlphaFoldDB" id="A0AAV7K228"/>
<dbReference type="Gene3D" id="3.40.50.300">
    <property type="entry name" value="P-loop containing nucleotide triphosphate hydrolases"/>
    <property type="match status" value="1"/>
</dbReference>
<proteinExistence type="predicted"/>
<evidence type="ECO:0000313" key="1">
    <source>
        <dbReference type="EMBL" id="KAI6655292.1"/>
    </source>
</evidence>
<name>A0AAV7K228_9METZ</name>
<dbReference type="EMBL" id="JAKMXF010000200">
    <property type="protein sequence ID" value="KAI6655292.1"/>
    <property type="molecule type" value="Genomic_DNA"/>
</dbReference>